<sequence>MPPIHSQKVKQTQQTRIAISVDIKKKIYLNVQKITTINKIWKNKEKWLSVLSTSQSSRIFYQRSVQFPEVDKAMQIWTS</sequence>
<gene>
    <name evidence="1" type="ORF">RCL2_000055400</name>
</gene>
<protein>
    <submittedName>
        <fullName evidence="1">Uncharacterized protein</fullName>
    </submittedName>
</protein>
<accession>A0A8H3QDD0</accession>
<dbReference type="EMBL" id="BLAL01000005">
    <property type="protein sequence ID" value="GES73009.1"/>
    <property type="molecule type" value="Genomic_DNA"/>
</dbReference>
<evidence type="ECO:0000313" key="1">
    <source>
        <dbReference type="EMBL" id="GES73009.1"/>
    </source>
</evidence>
<dbReference type="OrthoDB" id="5576901at2759"/>
<evidence type="ECO:0000313" key="2">
    <source>
        <dbReference type="Proteomes" id="UP000615446"/>
    </source>
</evidence>
<reference evidence="1" key="1">
    <citation type="submission" date="2019-10" db="EMBL/GenBank/DDBJ databases">
        <title>Conservation and host-specific expression of non-tandemly repeated heterogenous ribosome RNA gene in arbuscular mycorrhizal fungi.</title>
        <authorList>
            <person name="Maeda T."/>
            <person name="Kobayashi Y."/>
            <person name="Nakagawa T."/>
            <person name="Ezawa T."/>
            <person name="Yamaguchi K."/>
            <person name="Bino T."/>
            <person name="Nishimoto Y."/>
            <person name="Shigenobu S."/>
            <person name="Kawaguchi M."/>
        </authorList>
    </citation>
    <scope>NUCLEOTIDE SEQUENCE</scope>
    <source>
        <strain evidence="1">HR1</strain>
    </source>
</reference>
<dbReference type="Proteomes" id="UP000615446">
    <property type="component" value="Unassembled WGS sequence"/>
</dbReference>
<comment type="caution">
    <text evidence="1">The sequence shown here is derived from an EMBL/GenBank/DDBJ whole genome shotgun (WGS) entry which is preliminary data.</text>
</comment>
<organism evidence="1 2">
    <name type="scientific">Rhizophagus clarus</name>
    <dbReference type="NCBI Taxonomy" id="94130"/>
    <lineage>
        <taxon>Eukaryota</taxon>
        <taxon>Fungi</taxon>
        <taxon>Fungi incertae sedis</taxon>
        <taxon>Mucoromycota</taxon>
        <taxon>Glomeromycotina</taxon>
        <taxon>Glomeromycetes</taxon>
        <taxon>Glomerales</taxon>
        <taxon>Glomeraceae</taxon>
        <taxon>Rhizophagus</taxon>
    </lineage>
</organism>
<proteinExistence type="predicted"/>
<dbReference type="AlphaFoldDB" id="A0A8H3QDD0"/>
<name>A0A8H3QDD0_9GLOM</name>